<feature type="signal peptide" evidence="2">
    <location>
        <begin position="1"/>
        <end position="23"/>
    </location>
</feature>
<proteinExistence type="predicted"/>
<dbReference type="PROSITE" id="PS51123">
    <property type="entry name" value="OMPA_2"/>
    <property type="match status" value="1"/>
</dbReference>
<dbReference type="RefSeq" id="WP_176071831.1">
    <property type="nucleotide sequence ID" value="NZ_JABWMJ010000022.1"/>
</dbReference>
<sequence>MNKRALRLPLFIAALFLVGSCGAPPKPPEVDESRKRPANTAMAVDLQTCRSDLQNTRILAAEATRRADSASAIAQQLAARQQALATLQMRSTVPQANSVFTVRFGVGSTRVAIPAEMSAALVDDARSAPLVMIRGRTDGNADSPAESHVARARANAVRDYLVGAGVDAARVRTTYQPVGDHAADNTGAAGRAMNRRVEIEVYRAAPVVVGVAAVTPALAAPALP</sequence>
<comment type="caution">
    <text evidence="4">The sequence shown here is derived from an EMBL/GenBank/DDBJ whole genome shotgun (WGS) entry which is preliminary data.</text>
</comment>
<reference evidence="4 5" key="1">
    <citation type="submission" date="2020-06" db="EMBL/GenBank/DDBJ databases">
        <title>Schlegella sp. ID0723 isolated from air conditioner.</title>
        <authorList>
            <person name="Kim D.Y."/>
            <person name="Kim D.-U."/>
        </authorList>
    </citation>
    <scope>NUCLEOTIDE SEQUENCE [LARGE SCALE GENOMIC DNA]</scope>
    <source>
        <strain evidence="4 5">ID0723</strain>
    </source>
</reference>
<evidence type="ECO:0000313" key="4">
    <source>
        <dbReference type="EMBL" id="NUZ08972.1"/>
    </source>
</evidence>
<dbReference type="Gene3D" id="3.30.1330.60">
    <property type="entry name" value="OmpA-like domain"/>
    <property type="match status" value="1"/>
</dbReference>
<dbReference type="EMBL" id="JABWMJ010000022">
    <property type="protein sequence ID" value="NUZ08972.1"/>
    <property type="molecule type" value="Genomic_DNA"/>
</dbReference>
<dbReference type="SUPFAM" id="SSF103088">
    <property type="entry name" value="OmpA-like"/>
    <property type="match status" value="1"/>
</dbReference>
<dbReference type="InterPro" id="IPR036737">
    <property type="entry name" value="OmpA-like_sf"/>
</dbReference>
<evidence type="ECO:0000259" key="3">
    <source>
        <dbReference type="PROSITE" id="PS51123"/>
    </source>
</evidence>
<feature type="domain" description="OmpA-like" evidence="3">
    <location>
        <begin position="91"/>
        <end position="205"/>
    </location>
</feature>
<protein>
    <submittedName>
        <fullName evidence="4">OmpA family protein</fullName>
    </submittedName>
</protein>
<evidence type="ECO:0000256" key="1">
    <source>
        <dbReference type="PROSITE-ProRule" id="PRU00473"/>
    </source>
</evidence>
<keyword evidence="1" id="KW-0472">Membrane</keyword>
<dbReference type="GO" id="GO:0016020">
    <property type="term" value="C:membrane"/>
    <property type="evidence" value="ECO:0007669"/>
    <property type="project" value="UniProtKB-UniRule"/>
</dbReference>
<keyword evidence="2" id="KW-0732">Signal</keyword>
<gene>
    <name evidence="4" type="ORF">HQN59_24840</name>
</gene>
<feature type="chain" id="PRO_5030848867" evidence="2">
    <location>
        <begin position="24"/>
        <end position="224"/>
    </location>
</feature>
<dbReference type="AlphaFoldDB" id="A0A7Y6TZB7"/>
<dbReference type="CDD" id="cd07185">
    <property type="entry name" value="OmpA_C-like"/>
    <property type="match status" value="1"/>
</dbReference>
<keyword evidence="5" id="KW-1185">Reference proteome</keyword>
<dbReference type="PROSITE" id="PS51257">
    <property type="entry name" value="PROKAR_LIPOPROTEIN"/>
    <property type="match status" value="1"/>
</dbReference>
<evidence type="ECO:0000313" key="5">
    <source>
        <dbReference type="Proteomes" id="UP000529637"/>
    </source>
</evidence>
<evidence type="ECO:0000256" key="2">
    <source>
        <dbReference type="SAM" id="SignalP"/>
    </source>
</evidence>
<dbReference type="Pfam" id="PF00691">
    <property type="entry name" value="OmpA"/>
    <property type="match status" value="1"/>
</dbReference>
<name>A0A7Y6TZB7_9BURK</name>
<organism evidence="4 5">
    <name type="scientific">Piscinibacter koreensis</name>
    <dbReference type="NCBI Taxonomy" id="2742824"/>
    <lineage>
        <taxon>Bacteria</taxon>
        <taxon>Pseudomonadati</taxon>
        <taxon>Pseudomonadota</taxon>
        <taxon>Betaproteobacteria</taxon>
        <taxon>Burkholderiales</taxon>
        <taxon>Sphaerotilaceae</taxon>
        <taxon>Piscinibacter</taxon>
    </lineage>
</organism>
<accession>A0A7Y6TZB7</accession>
<dbReference type="Proteomes" id="UP000529637">
    <property type="component" value="Unassembled WGS sequence"/>
</dbReference>
<dbReference type="InterPro" id="IPR006665">
    <property type="entry name" value="OmpA-like"/>
</dbReference>